<protein>
    <submittedName>
        <fullName evidence="2">Uncharacterized protein</fullName>
    </submittedName>
</protein>
<keyword evidence="1" id="KW-0175">Coiled coil</keyword>
<dbReference type="EMBL" id="JADNRY010000080">
    <property type="protein sequence ID" value="KAF9066918.1"/>
    <property type="molecule type" value="Genomic_DNA"/>
</dbReference>
<gene>
    <name evidence="2" type="ORF">BDP27DRAFT_1423355</name>
</gene>
<accession>A0A9P5U6J8</accession>
<comment type="caution">
    <text evidence="2">The sequence shown here is derived from an EMBL/GenBank/DDBJ whole genome shotgun (WGS) entry which is preliminary data.</text>
</comment>
<evidence type="ECO:0000256" key="1">
    <source>
        <dbReference type="SAM" id="Coils"/>
    </source>
</evidence>
<keyword evidence="3" id="KW-1185">Reference proteome</keyword>
<evidence type="ECO:0000313" key="2">
    <source>
        <dbReference type="EMBL" id="KAF9066918.1"/>
    </source>
</evidence>
<dbReference type="OrthoDB" id="3266451at2759"/>
<name>A0A9P5U6J8_9AGAR</name>
<feature type="coiled-coil region" evidence="1">
    <location>
        <begin position="45"/>
        <end position="72"/>
    </location>
</feature>
<dbReference type="AlphaFoldDB" id="A0A9P5U6J8"/>
<organism evidence="2 3">
    <name type="scientific">Rhodocollybia butyracea</name>
    <dbReference type="NCBI Taxonomy" id="206335"/>
    <lineage>
        <taxon>Eukaryota</taxon>
        <taxon>Fungi</taxon>
        <taxon>Dikarya</taxon>
        <taxon>Basidiomycota</taxon>
        <taxon>Agaricomycotina</taxon>
        <taxon>Agaricomycetes</taxon>
        <taxon>Agaricomycetidae</taxon>
        <taxon>Agaricales</taxon>
        <taxon>Marasmiineae</taxon>
        <taxon>Omphalotaceae</taxon>
        <taxon>Rhodocollybia</taxon>
    </lineage>
</organism>
<dbReference type="Proteomes" id="UP000772434">
    <property type="component" value="Unassembled WGS sequence"/>
</dbReference>
<sequence>MPLCSSCGGNTFIPRVVVDSAGLQHKLRTESGPASVQPDEVASVLQNVERDLEDYRTEISRLGRQKERLEHYATQLRSLNSPFRKVPDDTFWKKCYGYLHETT</sequence>
<reference evidence="2" key="1">
    <citation type="submission" date="2020-11" db="EMBL/GenBank/DDBJ databases">
        <authorList>
            <consortium name="DOE Joint Genome Institute"/>
            <person name="Ahrendt S."/>
            <person name="Riley R."/>
            <person name="Andreopoulos W."/>
            <person name="Labutti K."/>
            <person name="Pangilinan J."/>
            <person name="Ruiz-Duenas F.J."/>
            <person name="Barrasa J.M."/>
            <person name="Sanchez-Garcia M."/>
            <person name="Camarero S."/>
            <person name="Miyauchi S."/>
            <person name="Serrano A."/>
            <person name="Linde D."/>
            <person name="Babiker R."/>
            <person name="Drula E."/>
            <person name="Ayuso-Fernandez I."/>
            <person name="Pacheco R."/>
            <person name="Padilla G."/>
            <person name="Ferreira P."/>
            <person name="Barriuso J."/>
            <person name="Kellner H."/>
            <person name="Castanera R."/>
            <person name="Alfaro M."/>
            <person name="Ramirez L."/>
            <person name="Pisabarro A.G."/>
            <person name="Kuo A."/>
            <person name="Tritt A."/>
            <person name="Lipzen A."/>
            <person name="He G."/>
            <person name="Yan M."/>
            <person name="Ng V."/>
            <person name="Cullen D."/>
            <person name="Martin F."/>
            <person name="Rosso M.-N."/>
            <person name="Henrissat B."/>
            <person name="Hibbett D."/>
            <person name="Martinez A.T."/>
            <person name="Grigoriev I.V."/>
        </authorList>
    </citation>
    <scope>NUCLEOTIDE SEQUENCE</scope>
    <source>
        <strain evidence="2">AH 40177</strain>
    </source>
</reference>
<evidence type="ECO:0000313" key="3">
    <source>
        <dbReference type="Proteomes" id="UP000772434"/>
    </source>
</evidence>
<proteinExistence type="predicted"/>